<evidence type="ECO:0000256" key="2">
    <source>
        <dbReference type="ARBA" id="ARBA00022692"/>
    </source>
</evidence>
<protein>
    <recommendedName>
        <fullName evidence="8">Colicin V production protein</fullName>
    </recommendedName>
</protein>
<evidence type="ECO:0000256" key="3">
    <source>
        <dbReference type="ARBA" id="ARBA00022989"/>
    </source>
</evidence>
<dbReference type="GO" id="GO:0009403">
    <property type="term" value="P:toxin biosynthetic process"/>
    <property type="evidence" value="ECO:0007669"/>
    <property type="project" value="InterPro"/>
</dbReference>
<dbReference type="PANTHER" id="PTHR37306">
    <property type="entry name" value="COLICIN V PRODUCTION PROTEIN"/>
    <property type="match status" value="1"/>
</dbReference>
<dbReference type="EMBL" id="PFLC01000034">
    <property type="protein sequence ID" value="PIY62605.1"/>
    <property type="molecule type" value="Genomic_DNA"/>
</dbReference>
<sequence>MGPRGCLAHPTRRKSHHSKNMNVIDLIALIVLGGFVLYGLWFGIIHMAGSLIGFVAGAFIAGRLYEQVSGVLAPFIGGNQNLADIISFFVLFLLITRLVALLFSLLEKIFNVVAVLPFLKTFNRLLGALFGLIEGTLVLGLAVYFAGRFPFFDGFGPLLDESILADALNLIGLAVSPLLPQAVQILHSVL</sequence>
<dbReference type="AlphaFoldDB" id="A0A2M7QAW9"/>
<keyword evidence="4 5" id="KW-0472">Membrane</keyword>
<name>A0A2M7QAW9_9BACT</name>
<evidence type="ECO:0000313" key="7">
    <source>
        <dbReference type="Proteomes" id="UP000230973"/>
    </source>
</evidence>
<gene>
    <name evidence="6" type="ORF">COY93_02800</name>
</gene>
<accession>A0A2M7QAW9</accession>
<evidence type="ECO:0000256" key="1">
    <source>
        <dbReference type="ARBA" id="ARBA00004141"/>
    </source>
</evidence>
<reference evidence="7" key="1">
    <citation type="submission" date="2017-09" db="EMBL/GenBank/DDBJ databases">
        <title>Depth-based differentiation of microbial function through sediment-hosted aquifers and enrichment of novel symbionts in the deep terrestrial subsurface.</title>
        <authorList>
            <person name="Probst A.J."/>
            <person name="Ladd B."/>
            <person name="Jarett J.K."/>
            <person name="Geller-Mcgrath D.E."/>
            <person name="Sieber C.M.K."/>
            <person name="Emerson J.B."/>
            <person name="Anantharaman K."/>
            <person name="Thomas B.C."/>
            <person name="Malmstrom R."/>
            <person name="Stieglmeier M."/>
            <person name="Klingl A."/>
            <person name="Woyke T."/>
            <person name="Ryan C.M."/>
            <person name="Banfield J.F."/>
        </authorList>
    </citation>
    <scope>NUCLEOTIDE SEQUENCE [LARGE SCALE GENOMIC DNA]</scope>
</reference>
<keyword evidence="2 5" id="KW-0812">Transmembrane</keyword>
<feature type="transmembrane region" description="Helical" evidence="5">
    <location>
        <begin position="125"/>
        <end position="146"/>
    </location>
</feature>
<evidence type="ECO:0000256" key="5">
    <source>
        <dbReference type="SAM" id="Phobius"/>
    </source>
</evidence>
<keyword evidence="3 5" id="KW-1133">Transmembrane helix</keyword>
<feature type="transmembrane region" description="Helical" evidence="5">
    <location>
        <begin position="85"/>
        <end position="105"/>
    </location>
</feature>
<comment type="caution">
    <text evidence="6">The sequence shown here is derived from an EMBL/GenBank/DDBJ whole genome shotgun (WGS) entry which is preliminary data.</text>
</comment>
<evidence type="ECO:0008006" key="8">
    <source>
        <dbReference type="Google" id="ProtNLM"/>
    </source>
</evidence>
<feature type="transmembrane region" description="Helical" evidence="5">
    <location>
        <begin position="21"/>
        <end position="41"/>
    </location>
</feature>
<dbReference type="GO" id="GO:0016020">
    <property type="term" value="C:membrane"/>
    <property type="evidence" value="ECO:0007669"/>
    <property type="project" value="UniProtKB-SubCell"/>
</dbReference>
<dbReference type="Proteomes" id="UP000230973">
    <property type="component" value="Unassembled WGS sequence"/>
</dbReference>
<evidence type="ECO:0000313" key="6">
    <source>
        <dbReference type="EMBL" id="PIY62605.1"/>
    </source>
</evidence>
<comment type="subcellular location">
    <subcellularLocation>
        <location evidence="1">Membrane</location>
        <topology evidence="1">Multi-pass membrane protein</topology>
    </subcellularLocation>
</comment>
<evidence type="ECO:0000256" key="4">
    <source>
        <dbReference type="ARBA" id="ARBA00023136"/>
    </source>
</evidence>
<dbReference type="PANTHER" id="PTHR37306:SF1">
    <property type="entry name" value="COLICIN V PRODUCTION PROTEIN"/>
    <property type="match status" value="1"/>
</dbReference>
<dbReference type="InterPro" id="IPR003825">
    <property type="entry name" value="Colicin-V_CvpA"/>
</dbReference>
<dbReference type="Pfam" id="PF02674">
    <property type="entry name" value="Colicin_V"/>
    <property type="match status" value="1"/>
</dbReference>
<proteinExistence type="predicted"/>
<organism evidence="6 7">
    <name type="scientific">Candidatus Uhrbacteria bacterium CG_4_10_14_0_8_um_filter_58_22</name>
    <dbReference type="NCBI Taxonomy" id="1975029"/>
    <lineage>
        <taxon>Bacteria</taxon>
        <taxon>Candidatus Uhriibacteriota</taxon>
    </lineage>
</organism>